<feature type="region of interest" description="Disordered" evidence="1">
    <location>
        <begin position="272"/>
        <end position="294"/>
    </location>
</feature>
<reference evidence="2 3" key="1">
    <citation type="journal article" date="2019" name="Sci. Rep.">
        <title>Comparative genomics of chytrid fungi reveal insights into the obligate biotrophic and pathogenic lifestyle of Synchytrium endobioticum.</title>
        <authorList>
            <person name="van de Vossenberg B.T.L.H."/>
            <person name="Warris S."/>
            <person name="Nguyen H.D.T."/>
            <person name="van Gent-Pelzer M.P.E."/>
            <person name="Joly D.L."/>
            <person name="van de Geest H.C."/>
            <person name="Bonants P.J.M."/>
            <person name="Smith D.S."/>
            <person name="Levesque C.A."/>
            <person name="van der Lee T.A.J."/>
        </authorList>
    </citation>
    <scope>NUCLEOTIDE SEQUENCE [LARGE SCALE GENOMIC DNA]</scope>
    <source>
        <strain evidence="2 3">CBS 675.73</strain>
    </source>
</reference>
<accession>A0A507FHZ2</accession>
<dbReference type="OrthoDB" id="2146188at2759"/>
<keyword evidence="3" id="KW-1185">Reference proteome</keyword>
<dbReference type="Proteomes" id="UP000320333">
    <property type="component" value="Unassembled WGS sequence"/>
</dbReference>
<proteinExistence type="predicted"/>
<dbReference type="AlphaFoldDB" id="A0A507FHZ2"/>
<protein>
    <submittedName>
        <fullName evidence="2">Uncharacterized protein</fullName>
    </submittedName>
</protein>
<evidence type="ECO:0000256" key="1">
    <source>
        <dbReference type="SAM" id="MobiDB-lite"/>
    </source>
</evidence>
<organism evidence="2 3">
    <name type="scientific">Chytriomyces confervae</name>
    <dbReference type="NCBI Taxonomy" id="246404"/>
    <lineage>
        <taxon>Eukaryota</taxon>
        <taxon>Fungi</taxon>
        <taxon>Fungi incertae sedis</taxon>
        <taxon>Chytridiomycota</taxon>
        <taxon>Chytridiomycota incertae sedis</taxon>
        <taxon>Chytridiomycetes</taxon>
        <taxon>Chytridiales</taxon>
        <taxon>Chytriomycetaceae</taxon>
        <taxon>Chytriomyces</taxon>
    </lineage>
</organism>
<sequence>MECITATAAADLPEETPLLDTETLCQEDQEKEDAEALVQMEELLAIQRNHLKVRENHMNLMREALADLGHKRQELVTLKTQVADAVKKNDADAVNNLHIRVTELQESQSKYTDLLHVSTSAAAEAYSASEHANPASSTDAPEQSNPETETLPRQEVEGNTLHAAYDDEDDEDDEDDDDAEAEDINSFIAMNLTALLEEINSIDPTTEESSEASEWVSQQRDALIAQLEELQIMSRLEEEKRREQIQVLQEKQDELEGFKAQIEALSTQIEEQNTAEVQVHERETAEDGTLHQDL</sequence>
<name>A0A507FHZ2_9FUNG</name>
<evidence type="ECO:0000313" key="2">
    <source>
        <dbReference type="EMBL" id="TPX75832.1"/>
    </source>
</evidence>
<dbReference type="EMBL" id="QEAP01000066">
    <property type="protein sequence ID" value="TPX75832.1"/>
    <property type="molecule type" value="Genomic_DNA"/>
</dbReference>
<evidence type="ECO:0000313" key="3">
    <source>
        <dbReference type="Proteomes" id="UP000320333"/>
    </source>
</evidence>
<comment type="caution">
    <text evidence="2">The sequence shown here is derived from an EMBL/GenBank/DDBJ whole genome shotgun (WGS) entry which is preliminary data.</text>
</comment>
<feature type="compositionally biased region" description="Basic and acidic residues" evidence="1">
    <location>
        <begin position="278"/>
        <end position="294"/>
    </location>
</feature>
<feature type="region of interest" description="Disordered" evidence="1">
    <location>
        <begin position="125"/>
        <end position="159"/>
    </location>
</feature>
<gene>
    <name evidence="2" type="ORF">CcCBS67573_g02904</name>
</gene>
<feature type="compositionally biased region" description="Polar residues" evidence="1">
    <location>
        <begin position="134"/>
        <end position="148"/>
    </location>
</feature>